<keyword evidence="3" id="KW-0238">DNA-binding</keyword>
<evidence type="ECO:0000256" key="3">
    <source>
        <dbReference type="ARBA" id="ARBA00023125"/>
    </source>
</evidence>
<evidence type="ECO:0000313" key="7">
    <source>
        <dbReference type="EMBL" id="SER31225.1"/>
    </source>
</evidence>
<dbReference type="RefSeq" id="WP_177176912.1">
    <property type="nucleotide sequence ID" value="NZ_FOFG01000015.1"/>
</dbReference>
<organism evidence="7 8">
    <name type="scientific">Faunimonas pinastri</name>
    <dbReference type="NCBI Taxonomy" id="1855383"/>
    <lineage>
        <taxon>Bacteria</taxon>
        <taxon>Pseudomonadati</taxon>
        <taxon>Pseudomonadota</taxon>
        <taxon>Alphaproteobacteria</taxon>
        <taxon>Hyphomicrobiales</taxon>
        <taxon>Afifellaceae</taxon>
        <taxon>Faunimonas</taxon>
    </lineage>
</organism>
<evidence type="ECO:0000256" key="4">
    <source>
        <dbReference type="ARBA" id="ARBA00023172"/>
    </source>
</evidence>
<dbReference type="InterPro" id="IPR002104">
    <property type="entry name" value="Integrase_catalytic"/>
</dbReference>
<keyword evidence="8" id="KW-1185">Reference proteome</keyword>
<dbReference type="PANTHER" id="PTHR30349">
    <property type="entry name" value="PHAGE INTEGRASE-RELATED"/>
    <property type="match status" value="1"/>
</dbReference>
<sequence length="507" mass="57733">MAVEMESWEEMLAAAQLEDPEHPERVLNRKMRQTALEVIEQEREIADICVRTAELKGLIAHGRDVDAMGRLIREKLGPATAELSIVSSILQKLPEFLRQKEASAPDFPATLVELEQRLSVQIQNAHRTRWSGRLLSDAVNDFLEWKTADLGPGSKHATVYPTKLKLFYLTVGDKPLRDYSAGDVEGFRDLLDRTPAHALQKHGAMTDLKSAVAIADAENERRERKGAPAVNVIKPGTVDDAYLSPVKTMFEFFKNRGMIEINPARGIVSRRTREANRYERDDESRLPFNVEQINLIFQLFARFSPASEMYWLPVLALYTGARLNELCQLTAEHVRLHNQRFHLDLLTETESRLRPKRLKLKSAAARRLVPIHDELIRIGFLDFVELRRKGGGRLFQNLEADQWGYYSGAVGKRLNRGIHKLKIRGPDYTFYSFRHCFSAACTRAAVPDRTKDRLMGHKIQGAQGYYGSPKPEPEESAVIDHLSFPGVDLSPYLQDKPSKQKKARRSR</sequence>
<dbReference type="EMBL" id="FOFG01000015">
    <property type="protein sequence ID" value="SER31225.1"/>
    <property type="molecule type" value="Genomic_DNA"/>
</dbReference>
<proteinExistence type="inferred from homology"/>
<protein>
    <submittedName>
        <fullName evidence="7">Phage integrase family protein</fullName>
    </submittedName>
</protein>
<dbReference type="GO" id="GO:0006310">
    <property type="term" value="P:DNA recombination"/>
    <property type="evidence" value="ECO:0007669"/>
    <property type="project" value="UniProtKB-KW"/>
</dbReference>
<evidence type="ECO:0000259" key="6">
    <source>
        <dbReference type="PROSITE" id="PS51898"/>
    </source>
</evidence>
<accession>A0A1H9N6E2</accession>
<keyword evidence="2" id="KW-0229">DNA integration</keyword>
<dbReference type="SUPFAM" id="SSF56349">
    <property type="entry name" value="DNA breaking-rejoining enzymes"/>
    <property type="match status" value="1"/>
</dbReference>
<dbReference type="PROSITE" id="PS51898">
    <property type="entry name" value="TYR_RECOMBINASE"/>
    <property type="match status" value="1"/>
</dbReference>
<evidence type="ECO:0000313" key="8">
    <source>
        <dbReference type="Proteomes" id="UP000199647"/>
    </source>
</evidence>
<comment type="similarity">
    <text evidence="1">Belongs to the 'phage' integrase family.</text>
</comment>
<dbReference type="PANTHER" id="PTHR30349:SF41">
    <property type="entry name" value="INTEGRASE_RECOMBINASE PROTEIN MJ0367-RELATED"/>
    <property type="match status" value="1"/>
</dbReference>
<dbReference type="InterPro" id="IPR050090">
    <property type="entry name" value="Tyrosine_recombinase_XerCD"/>
</dbReference>
<name>A0A1H9N6E2_9HYPH</name>
<dbReference type="InterPro" id="IPR013762">
    <property type="entry name" value="Integrase-like_cat_sf"/>
</dbReference>
<evidence type="ECO:0000256" key="5">
    <source>
        <dbReference type="SAM" id="MobiDB-lite"/>
    </source>
</evidence>
<evidence type="ECO:0000256" key="1">
    <source>
        <dbReference type="ARBA" id="ARBA00008857"/>
    </source>
</evidence>
<dbReference type="InterPro" id="IPR011010">
    <property type="entry name" value="DNA_brk_join_enz"/>
</dbReference>
<gene>
    <name evidence="7" type="ORF">SAMN05216548_1152</name>
</gene>
<dbReference type="AlphaFoldDB" id="A0A1H9N6E2"/>
<reference evidence="7 8" key="1">
    <citation type="submission" date="2016-10" db="EMBL/GenBank/DDBJ databases">
        <authorList>
            <person name="de Groot N.N."/>
        </authorList>
    </citation>
    <scope>NUCLEOTIDE SEQUENCE [LARGE SCALE GENOMIC DNA]</scope>
    <source>
        <strain evidence="7 8">A52C2</strain>
    </source>
</reference>
<evidence type="ECO:0000256" key="2">
    <source>
        <dbReference type="ARBA" id="ARBA00022908"/>
    </source>
</evidence>
<dbReference type="GO" id="GO:0003677">
    <property type="term" value="F:DNA binding"/>
    <property type="evidence" value="ECO:0007669"/>
    <property type="project" value="UniProtKB-KW"/>
</dbReference>
<dbReference type="Proteomes" id="UP000199647">
    <property type="component" value="Unassembled WGS sequence"/>
</dbReference>
<feature type="domain" description="Tyr recombinase" evidence="6">
    <location>
        <begin position="283"/>
        <end position="480"/>
    </location>
</feature>
<dbReference type="GO" id="GO:0015074">
    <property type="term" value="P:DNA integration"/>
    <property type="evidence" value="ECO:0007669"/>
    <property type="project" value="UniProtKB-KW"/>
</dbReference>
<dbReference type="Gene3D" id="1.10.443.10">
    <property type="entry name" value="Intergrase catalytic core"/>
    <property type="match status" value="1"/>
</dbReference>
<dbReference type="Pfam" id="PF00589">
    <property type="entry name" value="Phage_integrase"/>
    <property type="match status" value="1"/>
</dbReference>
<dbReference type="CDD" id="cd01184">
    <property type="entry name" value="INT_C_like_1"/>
    <property type="match status" value="1"/>
</dbReference>
<keyword evidence="4" id="KW-0233">DNA recombination</keyword>
<feature type="region of interest" description="Disordered" evidence="5">
    <location>
        <begin position="486"/>
        <end position="507"/>
    </location>
</feature>